<comment type="catalytic activity">
    <reaction evidence="7">
        <text>a 2'-deoxyadenosine in DNA + S-adenosyl-L-methionine = an N(6)-methyl-2'-deoxyadenosine in DNA + S-adenosyl-L-homocysteine + H(+)</text>
        <dbReference type="Rhea" id="RHEA:15197"/>
        <dbReference type="Rhea" id="RHEA-COMP:12418"/>
        <dbReference type="Rhea" id="RHEA-COMP:12419"/>
        <dbReference type="ChEBI" id="CHEBI:15378"/>
        <dbReference type="ChEBI" id="CHEBI:57856"/>
        <dbReference type="ChEBI" id="CHEBI:59789"/>
        <dbReference type="ChEBI" id="CHEBI:90615"/>
        <dbReference type="ChEBI" id="CHEBI:90616"/>
        <dbReference type="EC" id="2.1.1.72"/>
    </reaction>
</comment>
<accession>A5CYP9</accession>
<dbReference type="GO" id="GO:0009307">
    <property type="term" value="P:DNA restriction-modification system"/>
    <property type="evidence" value="ECO:0007669"/>
    <property type="project" value="UniProtKB-KW"/>
</dbReference>
<keyword evidence="4" id="KW-0808">Transferase</keyword>
<dbReference type="Gene3D" id="1.20.1260.30">
    <property type="match status" value="1"/>
</dbReference>
<dbReference type="Pfam" id="PF02384">
    <property type="entry name" value="N6_Mtase"/>
    <property type="match status" value="1"/>
</dbReference>
<evidence type="ECO:0000256" key="8">
    <source>
        <dbReference type="SAM" id="MobiDB-lite"/>
    </source>
</evidence>
<dbReference type="GO" id="GO:0008170">
    <property type="term" value="F:N-methyltransferase activity"/>
    <property type="evidence" value="ECO:0007669"/>
    <property type="project" value="InterPro"/>
</dbReference>
<keyword evidence="11" id="KW-1185">Reference proteome</keyword>
<dbReference type="KEGG" id="pth:PTH_2702"/>
<feature type="domain" description="DNA methylase adenine-specific" evidence="9">
    <location>
        <begin position="54"/>
        <end position="193"/>
    </location>
</feature>
<dbReference type="Proteomes" id="UP000006556">
    <property type="component" value="Chromosome"/>
</dbReference>
<dbReference type="PANTHER" id="PTHR42933">
    <property type="entry name" value="SLR6095 PROTEIN"/>
    <property type="match status" value="1"/>
</dbReference>
<dbReference type="GO" id="GO:0003677">
    <property type="term" value="F:DNA binding"/>
    <property type="evidence" value="ECO:0007669"/>
    <property type="project" value="InterPro"/>
</dbReference>
<feature type="compositionally biased region" description="Polar residues" evidence="8">
    <location>
        <begin position="228"/>
        <end position="238"/>
    </location>
</feature>
<evidence type="ECO:0000256" key="2">
    <source>
        <dbReference type="ARBA" id="ARBA00011900"/>
    </source>
</evidence>
<evidence type="ECO:0000256" key="7">
    <source>
        <dbReference type="ARBA" id="ARBA00047942"/>
    </source>
</evidence>
<dbReference type="InterPro" id="IPR038333">
    <property type="entry name" value="T1MK-like_N_sf"/>
</dbReference>
<keyword evidence="3" id="KW-0489">Methyltransferase</keyword>
<evidence type="ECO:0000313" key="10">
    <source>
        <dbReference type="EMBL" id="BAF60883.1"/>
    </source>
</evidence>
<dbReference type="EMBL" id="AP009389">
    <property type="protein sequence ID" value="BAF60883.1"/>
    <property type="molecule type" value="Genomic_DNA"/>
</dbReference>
<dbReference type="HOGENOM" id="CLU_1106333_0_0_9"/>
<evidence type="ECO:0000256" key="3">
    <source>
        <dbReference type="ARBA" id="ARBA00022603"/>
    </source>
</evidence>
<dbReference type="PANTHER" id="PTHR42933:SF3">
    <property type="entry name" value="TYPE I RESTRICTION ENZYME MJAVIII METHYLASE SUBUNIT"/>
    <property type="match status" value="1"/>
</dbReference>
<protein>
    <recommendedName>
        <fullName evidence="2">site-specific DNA-methyltransferase (adenine-specific)</fullName>
        <ecNumber evidence="2">2.1.1.72</ecNumber>
    </recommendedName>
</protein>
<name>A5CYP9_PELTS</name>
<organism evidence="10 11">
    <name type="scientific">Pelotomaculum thermopropionicum (strain DSM 13744 / JCM 10971 / SI)</name>
    <dbReference type="NCBI Taxonomy" id="370438"/>
    <lineage>
        <taxon>Bacteria</taxon>
        <taxon>Bacillati</taxon>
        <taxon>Bacillota</taxon>
        <taxon>Clostridia</taxon>
        <taxon>Eubacteriales</taxon>
        <taxon>Desulfotomaculaceae</taxon>
        <taxon>Pelotomaculum</taxon>
    </lineage>
</organism>
<dbReference type="EC" id="2.1.1.72" evidence="2"/>
<dbReference type="eggNOG" id="COG0286">
    <property type="taxonomic scope" value="Bacteria"/>
</dbReference>
<keyword evidence="6" id="KW-0680">Restriction system</keyword>
<evidence type="ECO:0000256" key="1">
    <source>
        <dbReference type="ARBA" id="ARBA00006594"/>
    </source>
</evidence>
<dbReference type="REBASE" id="15324">
    <property type="entry name" value="M.PthSORF2703P"/>
</dbReference>
<comment type="similarity">
    <text evidence="1">Belongs to the N(4)/N(6)-methyltransferase family.</text>
</comment>
<keyword evidence="5" id="KW-0949">S-adenosyl-L-methionine</keyword>
<dbReference type="PRINTS" id="PR00507">
    <property type="entry name" value="N12N6MTFRASE"/>
</dbReference>
<evidence type="ECO:0000256" key="5">
    <source>
        <dbReference type="ARBA" id="ARBA00022691"/>
    </source>
</evidence>
<proteinExistence type="inferred from homology"/>
<dbReference type="SUPFAM" id="SSF53335">
    <property type="entry name" value="S-adenosyl-L-methionine-dependent methyltransferases"/>
    <property type="match status" value="1"/>
</dbReference>
<dbReference type="InterPro" id="IPR003356">
    <property type="entry name" value="DNA_methylase_A-5"/>
</dbReference>
<dbReference type="InterPro" id="IPR051537">
    <property type="entry name" value="DNA_Adenine_Mtase"/>
</dbReference>
<dbReference type="InterPro" id="IPR029063">
    <property type="entry name" value="SAM-dependent_MTases_sf"/>
</dbReference>
<sequence length="251" mass="27864">MRAVARENPKLQGIFEQVDFNARAAGQPIIDNDRLYNLIQILSRHRLGLKDVEADILGRAYEYLLRKFAEGQGQSAGEFYTPSEVAWLMALILRPRPGDEIYDPACGSGGLLIKSVLACRDAYGTDSQTAPVKIYGQEINYTTFAMAKMNAFIHDLEAEIRLGDTMARPAFTNPDGSLRVFDKVTANPMWNRDTINPFNHPEEIFDLWKQKKESATSGCCPWTTGGPTCSRFPTNSPTPTVPIPSGPTLSF</sequence>
<evidence type="ECO:0000313" key="11">
    <source>
        <dbReference type="Proteomes" id="UP000006556"/>
    </source>
</evidence>
<dbReference type="GO" id="GO:0032259">
    <property type="term" value="P:methylation"/>
    <property type="evidence" value="ECO:0007669"/>
    <property type="project" value="UniProtKB-KW"/>
</dbReference>
<dbReference type="Gene3D" id="3.40.50.150">
    <property type="entry name" value="Vaccinia Virus protein VP39"/>
    <property type="match status" value="1"/>
</dbReference>
<feature type="region of interest" description="Disordered" evidence="8">
    <location>
        <begin position="228"/>
        <end position="251"/>
    </location>
</feature>
<reference evidence="11" key="1">
    <citation type="journal article" date="2008" name="Genome Res.">
        <title>The genome of Pelotomaculum thermopropionicum reveals niche-associated evolution in anaerobic microbiota.</title>
        <authorList>
            <person name="Kosaka T."/>
            <person name="Kato S."/>
            <person name="Shimoyama T."/>
            <person name="Ishii S."/>
            <person name="Abe T."/>
            <person name="Watanabe K."/>
        </authorList>
    </citation>
    <scope>NUCLEOTIDE SEQUENCE [LARGE SCALE GENOMIC DNA]</scope>
    <source>
        <strain evidence="11">DSM 13744 / JCM 10971 / SI</strain>
    </source>
</reference>
<dbReference type="STRING" id="370438.PTH_2702"/>
<dbReference type="AlphaFoldDB" id="A5CYP9"/>
<evidence type="ECO:0000256" key="6">
    <source>
        <dbReference type="ARBA" id="ARBA00022747"/>
    </source>
</evidence>
<evidence type="ECO:0000259" key="9">
    <source>
        <dbReference type="Pfam" id="PF02384"/>
    </source>
</evidence>
<gene>
    <name evidence="10" type="ordered locus">PTH_2702</name>
</gene>
<dbReference type="GO" id="GO:0009007">
    <property type="term" value="F:site-specific DNA-methyltransferase (adenine-specific) activity"/>
    <property type="evidence" value="ECO:0007669"/>
    <property type="project" value="UniProtKB-EC"/>
</dbReference>
<evidence type="ECO:0000256" key="4">
    <source>
        <dbReference type="ARBA" id="ARBA00022679"/>
    </source>
</evidence>